<evidence type="ECO:0000259" key="22">
    <source>
        <dbReference type="PROSITE" id="PS50011"/>
    </source>
</evidence>
<evidence type="ECO:0000256" key="11">
    <source>
        <dbReference type="ARBA" id="ARBA00022840"/>
    </source>
</evidence>
<feature type="transmembrane region" description="Helical" evidence="21">
    <location>
        <begin position="7"/>
        <end position="28"/>
    </location>
</feature>
<comment type="catalytic activity">
    <reaction evidence="17">
        <text>L-threonyl-[protein] + ATP = O-phospho-L-threonyl-[protein] + ADP + H(+)</text>
        <dbReference type="Rhea" id="RHEA:46608"/>
        <dbReference type="Rhea" id="RHEA-COMP:11060"/>
        <dbReference type="Rhea" id="RHEA-COMP:11605"/>
        <dbReference type="ChEBI" id="CHEBI:15378"/>
        <dbReference type="ChEBI" id="CHEBI:30013"/>
        <dbReference type="ChEBI" id="CHEBI:30616"/>
        <dbReference type="ChEBI" id="CHEBI:61977"/>
        <dbReference type="ChEBI" id="CHEBI:456216"/>
        <dbReference type="EC" id="2.7.11.1"/>
    </reaction>
</comment>
<dbReference type="Gene3D" id="1.10.510.10">
    <property type="entry name" value="Transferase(Phosphotransferase) domain 1"/>
    <property type="match status" value="1"/>
</dbReference>
<evidence type="ECO:0000256" key="17">
    <source>
        <dbReference type="ARBA" id="ARBA00047899"/>
    </source>
</evidence>
<dbReference type="InterPro" id="IPR011009">
    <property type="entry name" value="Kinase-like_dom_sf"/>
</dbReference>
<evidence type="ECO:0000256" key="12">
    <source>
        <dbReference type="ARBA" id="ARBA00022989"/>
    </source>
</evidence>
<keyword evidence="6 21" id="KW-0812">Transmembrane</keyword>
<proteinExistence type="inferred from homology"/>
<keyword evidence="12 21" id="KW-1133">Transmembrane helix</keyword>
<keyword evidence="15" id="KW-0675">Receptor</keyword>
<evidence type="ECO:0000256" key="10">
    <source>
        <dbReference type="ARBA" id="ARBA00022777"/>
    </source>
</evidence>
<evidence type="ECO:0000256" key="16">
    <source>
        <dbReference type="ARBA" id="ARBA00023180"/>
    </source>
</evidence>
<keyword evidence="10" id="KW-0418">Kinase</keyword>
<dbReference type="EMBL" id="JBBPBK010000006">
    <property type="protein sequence ID" value="KAK9283888.1"/>
    <property type="molecule type" value="Genomic_DNA"/>
</dbReference>
<comment type="caution">
    <text evidence="23">The sequence shown here is derived from an EMBL/GenBank/DDBJ whole genome shotgun (WGS) entry which is preliminary data.</text>
</comment>
<dbReference type="PROSITE" id="PS50011">
    <property type="entry name" value="PROTEIN_KINASE_DOM"/>
    <property type="match status" value="1"/>
</dbReference>
<organism evidence="23 24">
    <name type="scientific">Liquidambar formosana</name>
    <name type="common">Formosan gum</name>
    <dbReference type="NCBI Taxonomy" id="63359"/>
    <lineage>
        <taxon>Eukaryota</taxon>
        <taxon>Viridiplantae</taxon>
        <taxon>Streptophyta</taxon>
        <taxon>Embryophyta</taxon>
        <taxon>Tracheophyta</taxon>
        <taxon>Spermatophyta</taxon>
        <taxon>Magnoliopsida</taxon>
        <taxon>eudicotyledons</taxon>
        <taxon>Gunneridae</taxon>
        <taxon>Pentapetalae</taxon>
        <taxon>Saxifragales</taxon>
        <taxon>Altingiaceae</taxon>
        <taxon>Liquidambar</taxon>
    </lineage>
</organism>
<evidence type="ECO:0000256" key="6">
    <source>
        <dbReference type="ARBA" id="ARBA00022692"/>
    </source>
</evidence>
<protein>
    <recommendedName>
        <fullName evidence="2">non-specific serine/threonine protein kinase</fullName>
        <ecNumber evidence="2">2.7.11.1</ecNumber>
    </recommendedName>
</protein>
<dbReference type="GO" id="GO:0030246">
    <property type="term" value="F:carbohydrate binding"/>
    <property type="evidence" value="ECO:0007669"/>
    <property type="project" value="UniProtKB-KW"/>
</dbReference>
<dbReference type="Pfam" id="PF00069">
    <property type="entry name" value="Pkinase"/>
    <property type="match status" value="1"/>
</dbReference>
<evidence type="ECO:0000256" key="15">
    <source>
        <dbReference type="ARBA" id="ARBA00023170"/>
    </source>
</evidence>
<keyword evidence="8" id="KW-0430">Lectin</keyword>
<evidence type="ECO:0000256" key="21">
    <source>
        <dbReference type="SAM" id="Phobius"/>
    </source>
</evidence>
<dbReference type="PROSITE" id="PS00107">
    <property type="entry name" value="PROTEIN_KINASE_ATP"/>
    <property type="match status" value="1"/>
</dbReference>
<comment type="subcellular location">
    <subcellularLocation>
        <location evidence="1">Membrane</location>
        <topology evidence="1">Single-pass type I membrane protein</topology>
    </subcellularLocation>
</comment>
<accession>A0AAP0RT36</accession>
<reference evidence="23 24" key="1">
    <citation type="journal article" date="2024" name="Plant J.">
        <title>Genome sequences and population genomics reveal climatic adaptation and genomic divergence between two closely related sweetgum species.</title>
        <authorList>
            <person name="Xu W.Q."/>
            <person name="Ren C.Q."/>
            <person name="Zhang X.Y."/>
            <person name="Comes H.P."/>
            <person name="Liu X.H."/>
            <person name="Li Y.G."/>
            <person name="Kettle C.J."/>
            <person name="Jalonen R."/>
            <person name="Gaisberger H."/>
            <person name="Ma Y.Z."/>
            <person name="Qiu Y.X."/>
        </authorList>
    </citation>
    <scope>NUCLEOTIDE SEQUENCE [LARGE SCALE GENOMIC DNA]</scope>
    <source>
        <strain evidence="23">Hangzhou</strain>
    </source>
</reference>
<evidence type="ECO:0000313" key="24">
    <source>
        <dbReference type="Proteomes" id="UP001415857"/>
    </source>
</evidence>
<keyword evidence="4" id="KW-0597">Phosphoprotein</keyword>
<keyword evidence="5" id="KW-0808">Transferase</keyword>
<evidence type="ECO:0000256" key="1">
    <source>
        <dbReference type="ARBA" id="ARBA00004479"/>
    </source>
</evidence>
<dbReference type="AlphaFoldDB" id="A0AAP0RT36"/>
<feature type="binding site" evidence="19">
    <location>
        <position position="182"/>
    </location>
    <ligand>
        <name>ATP</name>
        <dbReference type="ChEBI" id="CHEBI:30616"/>
    </ligand>
</feature>
<dbReference type="PROSITE" id="PS00108">
    <property type="entry name" value="PROTEIN_KINASE_ST"/>
    <property type="match status" value="1"/>
</dbReference>
<evidence type="ECO:0000256" key="2">
    <source>
        <dbReference type="ARBA" id="ARBA00012513"/>
    </source>
</evidence>
<evidence type="ECO:0000256" key="9">
    <source>
        <dbReference type="ARBA" id="ARBA00022741"/>
    </source>
</evidence>
<evidence type="ECO:0000256" key="20">
    <source>
        <dbReference type="RuleBase" id="RU000304"/>
    </source>
</evidence>
<keyword evidence="13 21" id="KW-0472">Membrane</keyword>
<evidence type="ECO:0000256" key="7">
    <source>
        <dbReference type="ARBA" id="ARBA00022729"/>
    </source>
</evidence>
<feature type="transmembrane region" description="Helical" evidence="21">
    <location>
        <begin position="66"/>
        <end position="87"/>
    </location>
</feature>
<dbReference type="Proteomes" id="UP001415857">
    <property type="component" value="Unassembled WGS sequence"/>
</dbReference>
<feature type="domain" description="Protein kinase" evidence="22">
    <location>
        <begin position="154"/>
        <end position="445"/>
    </location>
</feature>
<dbReference type="FunFam" id="1.10.510.10:FF:000248">
    <property type="entry name" value="S-receptor-like kinase 5"/>
    <property type="match status" value="1"/>
</dbReference>
<comment type="catalytic activity">
    <reaction evidence="18">
        <text>L-seryl-[protein] + ATP = O-phospho-L-seryl-[protein] + ADP + H(+)</text>
        <dbReference type="Rhea" id="RHEA:17989"/>
        <dbReference type="Rhea" id="RHEA-COMP:9863"/>
        <dbReference type="Rhea" id="RHEA-COMP:11604"/>
        <dbReference type="ChEBI" id="CHEBI:15378"/>
        <dbReference type="ChEBI" id="CHEBI:29999"/>
        <dbReference type="ChEBI" id="CHEBI:30616"/>
        <dbReference type="ChEBI" id="CHEBI:83421"/>
        <dbReference type="ChEBI" id="CHEBI:456216"/>
        <dbReference type="EC" id="2.7.11.1"/>
    </reaction>
</comment>
<keyword evidence="7" id="KW-0732">Signal</keyword>
<dbReference type="SMART" id="SM00220">
    <property type="entry name" value="S_TKc"/>
    <property type="match status" value="1"/>
</dbReference>
<keyword evidence="11 19" id="KW-0067">ATP-binding</keyword>
<dbReference type="GO" id="GO:0005524">
    <property type="term" value="F:ATP binding"/>
    <property type="evidence" value="ECO:0007669"/>
    <property type="project" value="UniProtKB-UniRule"/>
</dbReference>
<dbReference type="PANTHER" id="PTHR47976">
    <property type="entry name" value="G-TYPE LECTIN S-RECEPTOR-LIKE SERINE/THREONINE-PROTEIN KINASE SD2-5"/>
    <property type="match status" value="1"/>
</dbReference>
<keyword evidence="14" id="KW-1015">Disulfide bond</keyword>
<name>A0AAP0RT36_LIQFO</name>
<dbReference type="InterPro" id="IPR017441">
    <property type="entry name" value="Protein_kinase_ATP_BS"/>
</dbReference>
<evidence type="ECO:0000256" key="14">
    <source>
        <dbReference type="ARBA" id="ARBA00023157"/>
    </source>
</evidence>
<feature type="transmembrane region" description="Helical" evidence="21">
    <location>
        <begin position="34"/>
        <end position="54"/>
    </location>
</feature>
<evidence type="ECO:0000256" key="8">
    <source>
        <dbReference type="ARBA" id="ARBA00022734"/>
    </source>
</evidence>
<comment type="similarity">
    <text evidence="20">Belongs to the protein kinase superfamily.</text>
</comment>
<dbReference type="EC" id="2.7.11.1" evidence="2"/>
<evidence type="ECO:0000256" key="13">
    <source>
        <dbReference type="ARBA" id="ARBA00023136"/>
    </source>
</evidence>
<evidence type="ECO:0000256" key="3">
    <source>
        <dbReference type="ARBA" id="ARBA00022527"/>
    </source>
</evidence>
<dbReference type="InterPro" id="IPR051343">
    <property type="entry name" value="G-type_lectin_kinases/EP1-like"/>
</dbReference>
<gene>
    <name evidence="23" type="ORF">L1049_012143</name>
</gene>
<dbReference type="GO" id="GO:0004674">
    <property type="term" value="F:protein serine/threonine kinase activity"/>
    <property type="evidence" value="ECO:0007669"/>
    <property type="project" value="UniProtKB-KW"/>
</dbReference>
<keyword evidence="9 19" id="KW-0547">Nucleotide-binding</keyword>
<sequence length="463" mass="51330">MVQRSYTLLGSVVIIGLVFGVFGVVMILTRSELIGWISAALGLVLFSFAASYQCNSFAFIVVQRPNILLGSLIVMGLVFGVFGHVMIHSQQKLIGRCSAALGLAVISFAANYYNTVMRKKGSAEAAGGEGDVSLNDVAGTLTKFSLEDLRSAMDRAGRMLGRGGFGSVNEGVLEDGTKVAVKILESFQQGRREFMAELNTIGSIHHGNLVKLIGYCTEGPNMLLVYEYMCNGSLDKWIFDQNRATTLDWEVRRKIIVGMANGLEYLHTHCNPNIIHFDIKPQNILLDENFDVKISDFGLAKLIDGNQSQVLTRIMGTLGYQAPELIRGRHVSVKADVYSFGIVILEIICGRKNLSSMHENDLIDMVKMKAEEDRLFDLIDDRNEDTRLHREEAVKMMWIAIWCLQPQYRRPFVSRVVKVLEGLMDMEPISDYSFLTMVDVGNPTQANQDVSAPPTASVLSGPR</sequence>
<dbReference type="InterPro" id="IPR008271">
    <property type="entry name" value="Ser/Thr_kinase_AS"/>
</dbReference>
<keyword evidence="16" id="KW-0325">Glycoprotein</keyword>
<dbReference type="FunFam" id="3.30.200.20:FF:000178">
    <property type="entry name" value="serine/threonine-protein kinase PBS1-like"/>
    <property type="match status" value="1"/>
</dbReference>
<evidence type="ECO:0000256" key="5">
    <source>
        <dbReference type="ARBA" id="ARBA00022679"/>
    </source>
</evidence>
<evidence type="ECO:0000256" key="4">
    <source>
        <dbReference type="ARBA" id="ARBA00022553"/>
    </source>
</evidence>
<evidence type="ECO:0000256" key="18">
    <source>
        <dbReference type="ARBA" id="ARBA00048679"/>
    </source>
</evidence>
<dbReference type="PANTHER" id="PTHR47976:SF30">
    <property type="entry name" value="RECEPTOR-LIKE SERINE_THREONINE-PROTEIN KINASE"/>
    <property type="match status" value="1"/>
</dbReference>
<evidence type="ECO:0000313" key="23">
    <source>
        <dbReference type="EMBL" id="KAK9283888.1"/>
    </source>
</evidence>
<dbReference type="Gene3D" id="3.30.200.20">
    <property type="entry name" value="Phosphorylase Kinase, domain 1"/>
    <property type="match status" value="1"/>
</dbReference>
<keyword evidence="24" id="KW-1185">Reference proteome</keyword>
<evidence type="ECO:0000256" key="19">
    <source>
        <dbReference type="PROSITE-ProRule" id="PRU10141"/>
    </source>
</evidence>
<dbReference type="GO" id="GO:0016020">
    <property type="term" value="C:membrane"/>
    <property type="evidence" value="ECO:0007669"/>
    <property type="project" value="UniProtKB-SubCell"/>
</dbReference>
<dbReference type="InterPro" id="IPR000719">
    <property type="entry name" value="Prot_kinase_dom"/>
</dbReference>
<dbReference type="SUPFAM" id="SSF56112">
    <property type="entry name" value="Protein kinase-like (PK-like)"/>
    <property type="match status" value="1"/>
</dbReference>
<keyword evidence="3 20" id="KW-0723">Serine/threonine-protein kinase</keyword>